<sequence length="147" mass="14241">MASATAPSRTDARLASDGETGAGTTDAAALPSLATHGAPPRGLPNSTALPLTAWAPRALDLAADPAATGRTVLTALPPQAAWAATSPPVADGTTGPLVAATTQTLMAPVDAAADRSTLTPASGTHASVATSMPTGTSVARFHPPASA</sequence>
<name>A0A4P9X177_9FUNG</name>
<reference evidence="3" key="1">
    <citation type="journal article" date="2018" name="Nat. Microbiol.">
        <title>Leveraging single-cell genomics to expand the fungal tree of life.</title>
        <authorList>
            <person name="Ahrendt S.R."/>
            <person name="Quandt C.A."/>
            <person name="Ciobanu D."/>
            <person name="Clum A."/>
            <person name="Salamov A."/>
            <person name="Andreopoulos B."/>
            <person name="Cheng J.F."/>
            <person name="Woyke T."/>
            <person name="Pelin A."/>
            <person name="Henrissat B."/>
            <person name="Reynolds N.K."/>
            <person name="Benny G.L."/>
            <person name="Smith M.E."/>
            <person name="James T.Y."/>
            <person name="Grigoriev I.V."/>
        </authorList>
    </citation>
    <scope>NUCLEOTIDE SEQUENCE [LARGE SCALE GENOMIC DNA]</scope>
    <source>
        <strain evidence="3">ATCC 52028</strain>
    </source>
</reference>
<organism evidence="2 3">
    <name type="scientific">Caulochytrium protostelioides</name>
    <dbReference type="NCBI Taxonomy" id="1555241"/>
    <lineage>
        <taxon>Eukaryota</taxon>
        <taxon>Fungi</taxon>
        <taxon>Fungi incertae sedis</taxon>
        <taxon>Chytridiomycota</taxon>
        <taxon>Chytridiomycota incertae sedis</taxon>
        <taxon>Chytridiomycetes</taxon>
        <taxon>Caulochytriales</taxon>
        <taxon>Caulochytriaceae</taxon>
        <taxon>Caulochytrium</taxon>
    </lineage>
</organism>
<proteinExistence type="predicted"/>
<keyword evidence="3" id="KW-1185">Reference proteome</keyword>
<accession>A0A4P9X177</accession>
<feature type="compositionally biased region" description="Low complexity" evidence="1">
    <location>
        <begin position="17"/>
        <end position="29"/>
    </location>
</feature>
<dbReference type="Proteomes" id="UP000274922">
    <property type="component" value="Unassembled WGS sequence"/>
</dbReference>
<evidence type="ECO:0000256" key="1">
    <source>
        <dbReference type="SAM" id="MobiDB-lite"/>
    </source>
</evidence>
<dbReference type="AlphaFoldDB" id="A0A4P9X177"/>
<feature type="compositionally biased region" description="Polar residues" evidence="1">
    <location>
        <begin position="116"/>
        <end position="137"/>
    </location>
</feature>
<feature type="region of interest" description="Disordered" evidence="1">
    <location>
        <begin position="1"/>
        <end position="48"/>
    </location>
</feature>
<dbReference type="EMBL" id="ML014354">
    <property type="protein sequence ID" value="RKO98842.1"/>
    <property type="molecule type" value="Genomic_DNA"/>
</dbReference>
<feature type="region of interest" description="Disordered" evidence="1">
    <location>
        <begin position="116"/>
        <end position="147"/>
    </location>
</feature>
<evidence type="ECO:0000313" key="2">
    <source>
        <dbReference type="EMBL" id="RKO98842.1"/>
    </source>
</evidence>
<dbReference type="STRING" id="1555241.A0A4P9X177"/>
<evidence type="ECO:0000313" key="3">
    <source>
        <dbReference type="Proteomes" id="UP000274922"/>
    </source>
</evidence>
<protein>
    <submittedName>
        <fullName evidence="2">Uncharacterized protein</fullName>
    </submittedName>
</protein>
<gene>
    <name evidence="2" type="ORF">CXG81DRAFT_28356</name>
</gene>